<dbReference type="EMBL" id="BKCJ010409102">
    <property type="protein sequence ID" value="GFA35066.1"/>
    <property type="molecule type" value="Genomic_DNA"/>
</dbReference>
<dbReference type="PANTHER" id="PTHR43490">
    <property type="entry name" value="(+)-NEOMENTHOL DEHYDROGENASE"/>
    <property type="match status" value="1"/>
</dbReference>
<accession>A0A699JHM1</accession>
<dbReference type="InterPro" id="IPR002347">
    <property type="entry name" value="SDR_fam"/>
</dbReference>
<evidence type="ECO:0000256" key="2">
    <source>
        <dbReference type="ARBA" id="ARBA00022857"/>
    </source>
</evidence>
<comment type="caution">
    <text evidence="4">The sequence shown here is derived from an EMBL/GenBank/DDBJ whole genome shotgun (WGS) entry which is preliminary data.</text>
</comment>
<comment type="similarity">
    <text evidence="1">Belongs to the short-chain dehydrogenases/reductases (SDR) family.</text>
</comment>
<organism evidence="4">
    <name type="scientific">Tanacetum cinerariifolium</name>
    <name type="common">Dalmatian daisy</name>
    <name type="synonym">Chrysanthemum cinerariifolium</name>
    <dbReference type="NCBI Taxonomy" id="118510"/>
    <lineage>
        <taxon>Eukaryota</taxon>
        <taxon>Viridiplantae</taxon>
        <taxon>Streptophyta</taxon>
        <taxon>Embryophyta</taxon>
        <taxon>Tracheophyta</taxon>
        <taxon>Spermatophyta</taxon>
        <taxon>Magnoliopsida</taxon>
        <taxon>eudicotyledons</taxon>
        <taxon>Gunneridae</taxon>
        <taxon>Pentapetalae</taxon>
        <taxon>asterids</taxon>
        <taxon>campanulids</taxon>
        <taxon>Asterales</taxon>
        <taxon>Asteraceae</taxon>
        <taxon>Asteroideae</taxon>
        <taxon>Anthemideae</taxon>
        <taxon>Anthemidinae</taxon>
        <taxon>Tanacetum</taxon>
    </lineage>
</organism>
<evidence type="ECO:0000313" key="4">
    <source>
        <dbReference type="EMBL" id="GFA35066.1"/>
    </source>
</evidence>
<dbReference type="PANTHER" id="PTHR43490:SF135">
    <property type="entry name" value="OS02G0640800 PROTEIN"/>
    <property type="match status" value="1"/>
</dbReference>
<dbReference type="Pfam" id="PF00106">
    <property type="entry name" value="adh_short"/>
    <property type="match status" value="1"/>
</dbReference>
<dbReference type="GO" id="GO:0016020">
    <property type="term" value="C:membrane"/>
    <property type="evidence" value="ECO:0007669"/>
    <property type="project" value="TreeGrafter"/>
</dbReference>
<keyword evidence="3" id="KW-0560">Oxidoreductase</keyword>
<name>A0A699JHM1_TANCI</name>
<dbReference type="InterPro" id="IPR036291">
    <property type="entry name" value="NAD(P)-bd_dom_sf"/>
</dbReference>
<gene>
    <name evidence="4" type="ORF">Tci_607038</name>
</gene>
<protein>
    <submittedName>
        <fullName evidence="4">Glucose/ribitol dehydrogenase</fullName>
    </submittedName>
</protein>
<dbReference type="Gene3D" id="3.40.50.720">
    <property type="entry name" value="NAD(P)-binding Rossmann-like Domain"/>
    <property type="match status" value="1"/>
</dbReference>
<proteinExistence type="inferred from homology"/>
<dbReference type="GO" id="GO:0016491">
    <property type="term" value="F:oxidoreductase activity"/>
    <property type="evidence" value="ECO:0007669"/>
    <property type="project" value="UniProtKB-KW"/>
</dbReference>
<dbReference type="AlphaFoldDB" id="A0A699JHM1"/>
<reference evidence="4" key="1">
    <citation type="journal article" date="2019" name="Sci. Rep.">
        <title>Draft genome of Tanacetum cinerariifolium, the natural source of mosquito coil.</title>
        <authorList>
            <person name="Yamashiro T."/>
            <person name="Shiraishi A."/>
            <person name="Satake H."/>
            <person name="Nakayama K."/>
        </authorList>
    </citation>
    <scope>NUCLEOTIDE SEQUENCE</scope>
</reference>
<feature type="non-terminal residue" evidence="4">
    <location>
        <position position="54"/>
    </location>
</feature>
<dbReference type="SUPFAM" id="SSF51735">
    <property type="entry name" value="NAD(P)-binding Rossmann-fold domains"/>
    <property type="match status" value="1"/>
</dbReference>
<evidence type="ECO:0000256" key="1">
    <source>
        <dbReference type="ARBA" id="ARBA00006484"/>
    </source>
</evidence>
<keyword evidence="2" id="KW-0521">NADP</keyword>
<sequence length="54" mass="5794">MEEKRCAVVTGGNKGIGFEICRQLALTGIEVVLTSRNESRGVEAVEKLNSVTLS</sequence>
<evidence type="ECO:0000256" key="3">
    <source>
        <dbReference type="ARBA" id="ARBA00023002"/>
    </source>
</evidence>